<dbReference type="SUPFAM" id="SSF55729">
    <property type="entry name" value="Acyl-CoA N-acyltransferases (Nat)"/>
    <property type="match status" value="1"/>
</dbReference>
<dbReference type="PANTHER" id="PTHR36174:SF1">
    <property type="entry name" value="LIPID II:GLYCINE GLYCYLTRANSFERASE"/>
    <property type="match status" value="1"/>
</dbReference>
<name>A0A1H3GXR8_9RHOB</name>
<proteinExistence type="predicted"/>
<feature type="domain" description="BioF2-like acetyltransferase" evidence="1">
    <location>
        <begin position="153"/>
        <end position="253"/>
    </location>
</feature>
<reference evidence="2 3" key="1">
    <citation type="submission" date="2016-10" db="EMBL/GenBank/DDBJ databases">
        <authorList>
            <person name="de Groot N.N."/>
        </authorList>
    </citation>
    <scope>NUCLEOTIDE SEQUENCE [LARGE SCALE GENOMIC DNA]</scope>
    <source>
        <strain evidence="2 3">DSM 26880</strain>
    </source>
</reference>
<protein>
    <submittedName>
        <fullName evidence="2">Acetyltransferase (GNAT) domain-containing protein</fullName>
    </submittedName>
</protein>
<dbReference type="GO" id="GO:0016740">
    <property type="term" value="F:transferase activity"/>
    <property type="evidence" value="ECO:0007669"/>
    <property type="project" value="UniProtKB-KW"/>
</dbReference>
<accession>A0A1H3GXR8</accession>
<dbReference type="RefSeq" id="WP_089880071.1">
    <property type="nucleotide sequence ID" value="NZ_FNPF01000003.1"/>
</dbReference>
<dbReference type="OrthoDB" id="341858at2"/>
<dbReference type="EMBL" id="FNPF01000003">
    <property type="protein sequence ID" value="SDY08113.1"/>
    <property type="molecule type" value="Genomic_DNA"/>
</dbReference>
<evidence type="ECO:0000313" key="3">
    <source>
        <dbReference type="Proteomes" id="UP000199286"/>
    </source>
</evidence>
<dbReference type="Proteomes" id="UP000199286">
    <property type="component" value="Unassembled WGS sequence"/>
</dbReference>
<evidence type="ECO:0000259" key="1">
    <source>
        <dbReference type="Pfam" id="PF13480"/>
    </source>
</evidence>
<dbReference type="InterPro" id="IPR016181">
    <property type="entry name" value="Acyl_CoA_acyltransferase"/>
</dbReference>
<dbReference type="InterPro" id="IPR050644">
    <property type="entry name" value="PG_Glycine_Bridge_Synth"/>
</dbReference>
<dbReference type="AlphaFoldDB" id="A0A1H3GXR8"/>
<dbReference type="Gene3D" id="3.40.630.30">
    <property type="match status" value="1"/>
</dbReference>
<keyword evidence="2" id="KW-0808">Transferase</keyword>
<evidence type="ECO:0000313" key="2">
    <source>
        <dbReference type="EMBL" id="SDY08113.1"/>
    </source>
</evidence>
<gene>
    <name evidence="2" type="ORF">SAMN05444340_103110</name>
</gene>
<dbReference type="Pfam" id="PF13480">
    <property type="entry name" value="Acetyltransf_6"/>
    <property type="match status" value="1"/>
</dbReference>
<dbReference type="STRING" id="321339.SAMN05444340_103110"/>
<organism evidence="2 3">
    <name type="scientific">Citreimonas salinaria</name>
    <dbReference type="NCBI Taxonomy" id="321339"/>
    <lineage>
        <taxon>Bacteria</taxon>
        <taxon>Pseudomonadati</taxon>
        <taxon>Pseudomonadota</taxon>
        <taxon>Alphaproteobacteria</taxon>
        <taxon>Rhodobacterales</taxon>
        <taxon>Roseobacteraceae</taxon>
        <taxon>Citreimonas</taxon>
    </lineage>
</organism>
<dbReference type="InterPro" id="IPR038740">
    <property type="entry name" value="BioF2-like_GNAT_dom"/>
</dbReference>
<sequence>MIPLPQFHDSQDALPCVPLPQSREFARALALLGAPLRRREAGGVTWQARERRAGIAVISRGPVGAEADRHAWLASIARHQPGTVLLEADGFGPEALRQAGFWPLVTPASLAMLPLGDNGAMRAAMHQKWRNRLVRAERAGLQIIRKPLERGHWLLGADAAQARARGYRPLPHAVSVAFAQANPGGAVVFEARKAGLPVAAILVLRHGAMATWQTGHATPSGRRLNAMNLLLWHAMTALAEDCHAMLDLGLVNGDDAPGIARFKLGTGARLHRLSGSWLRFSALAPVARRLPLRLAG</sequence>
<keyword evidence="3" id="KW-1185">Reference proteome</keyword>
<dbReference type="PANTHER" id="PTHR36174">
    <property type="entry name" value="LIPID II:GLYCINE GLYCYLTRANSFERASE"/>
    <property type="match status" value="1"/>
</dbReference>